<reference evidence="3 4" key="1">
    <citation type="submission" date="2018-06" db="EMBL/GenBank/DDBJ databases">
        <title>Lujinxingia sediminis gen. nov. sp. nov., a new facultative anaerobic member of the class Deltaproteobacteria, and proposal of Lujinxingaceae fam. nov.</title>
        <authorList>
            <person name="Guo L.-Y."/>
            <person name="Li C.-M."/>
            <person name="Wang S."/>
            <person name="Du Z.-J."/>
        </authorList>
    </citation>
    <scope>NUCLEOTIDE SEQUENCE [LARGE SCALE GENOMIC DNA]</scope>
    <source>
        <strain evidence="3 4">FA350</strain>
    </source>
</reference>
<feature type="compositionally biased region" description="Low complexity" evidence="1">
    <location>
        <begin position="33"/>
        <end position="45"/>
    </location>
</feature>
<name>A0A2Z4FRE0_9DELT</name>
<keyword evidence="4" id="KW-1185">Reference proteome</keyword>
<dbReference type="EMBL" id="CP030032">
    <property type="protein sequence ID" value="AWV91218.1"/>
    <property type="molecule type" value="Genomic_DNA"/>
</dbReference>
<dbReference type="AlphaFoldDB" id="A0A2Z4FRE0"/>
<keyword evidence="2" id="KW-0732">Signal</keyword>
<evidence type="ECO:0000256" key="1">
    <source>
        <dbReference type="SAM" id="MobiDB-lite"/>
    </source>
</evidence>
<feature type="chain" id="PRO_5044254694" evidence="2">
    <location>
        <begin position="25"/>
        <end position="519"/>
    </location>
</feature>
<dbReference type="RefSeq" id="WP_111337290.1">
    <property type="nucleotide sequence ID" value="NZ_CP030032.1"/>
</dbReference>
<evidence type="ECO:0000256" key="2">
    <source>
        <dbReference type="SAM" id="SignalP"/>
    </source>
</evidence>
<sequence length="519" mass="56375">MSIIRRPALALFAALSLWPALAHAQSPADSSEAVDSATAANAAAHQADKPKPARLTYQIWGDRLDASGYPDNTDEQLALRQLMRGRLDLGNKTFGMHVEADLLSGQLAGDWGPRVPNRADTETQANRDPFGRGQVVDPREFYARWRTEVGELRAGLQTSQWGLGLVANSGSLQNEDIFNQRFGGDRVVRAVFATAPLRPLLDSSVAENIYWVLGADLVWRDENADFIAGDRAVQGMSALFYRDEDTQGGVYAAYRDQDDRSGDFLQVWVFDAYADHVFSAGEDFRFRAAAEVALMHGETSRTWAPNADPIGVMALGAAAELEALYKPLDLGVQLHAGYASGDANSDDDTLYRFRFDPNYQVGMVLFDHYMPAVSRASVDGIFDPERSGYAPKGIDGLISDGGVENAYYLSPRLSYGGEDGFMAAASLLWAQAAQPISDPYASFANGGDLVGINGVAPASDDLGVELDAAARYRFSPVDPLTLEIKGEYGIFFPGEAFADQEGDLADPQSLVRVRLAAMW</sequence>
<organism evidence="3 4">
    <name type="scientific">Bradymonas sediminis</name>
    <dbReference type="NCBI Taxonomy" id="1548548"/>
    <lineage>
        <taxon>Bacteria</taxon>
        <taxon>Deltaproteobacteria</taxon>
        <taxon>Bradymonadales</taxon>
        <taxon>Bradymonadaceae</taxon>
        <taxon>Bradymonas</taxon>
    </lineage>
</organism>
<dbReference type="InterPro" id="IPR053728">
    <property type="entry name" value="Alginate_Permeability_Chnl"/>
</dbReference>
<proteinExistence type="predicted"/>
<evidence type="ECO:0000313" key="3">
    <source>
        <dbReference type="EMBL" id="AWV91218.1"/>
    </source>
</evidence>
<feature type="region of interest" description="Disordered" evidence="1">
    <location>
        <begin position="32"/>
        <end position="51"/>
    </location>
</feature>
<dbReference type="Proteomes" id="UP000249799">
    <property type="component" value="Chromosome"/>
</dbReference>
<accession>A0A2Z4FRE0</accession>
<dbReference type="Gene3D" id="2.40.160.100">
    <property type="match status" value="1"/>
</dbReference>
<feature type="signal peptide" evidence="2">
    <location>
        <begin position="1"/>
        <end position="24"/>
    </location>
</feature>
<dbReference type="KEGG" id="bsed:DN745_18560"/>
<dbReference type="OrthoDB" id="5481493at2"/>
<evidence type="ECO:0000313" key="4">
    <source>
        <dbReference type="Proteomes" id="UP000249799"/>
    </source>
</evidence>
<gene>
    <name evidence="3" type="ORF">DN745_18560</name>
</gene>
<protein>
    <submittedName>
        <fullName evidence="3">Uncharacterized protein</fullName>
    </submittedName>
</protein>